<reference evidence="3 4" key="1">
    <citation type="submission" date="2021-06" db="EMBL/GenBank/DDBJ databases">
        <title>50 bacteria genomes isolated from Dapeng, Shenzhen, China.</title>
        <authorList>
            <person name="Zheng W."/>
            <person name="Yu S."/>
            <person name="Huang Y."/>
        </authorList>
    </citation>
    <scope>NUCLEOTIDE SEQUENCE [LARGE SCALE GENOMIC DNA]</scope>
    <source>
        <strain evidence="3 4">DP1N14-2</strain>
    </source>
</reference>
<keyword evidence="1" id="KW-1133">Transmembrane helix</keyword>
<dbReference type="InterPro" id="IPR003675">
    <property type="entry name" value="Rce1/LyrA-like_dom"/>
</dbReference>
<organism evidence="3 4">
    <name type="scientific">Leisingera daeponensis</name>
    <dbReference type="NCBI Taxonomy" id="405746"/>
    <lineage>
        <taxon>Bacteria</taxon>
        <taxon>Pseudomonadati</taxon>
        <taxon>Pseudomonadota</taxon>
        <taxon>Alphaproteobacteria</taxon>
        <taxon>Rhodobacterales</taxon>
        <taxon>Roseobacteraceae</taxon>
        <taxon>Leisingera</taxon>
    </lineage>
</organism>
<dbReference type="EMBL" id="JAHVJA010000007">
    <property type="protein sequence ID" value="MBY6140777.1"/>
    <property type="molecule type" value="Genomic_DNA"/>
</dbReference>
<keyword evidence="3" id="KW-0378">Hydrolase</keyword>
<evidence type="ECO:0000256" key="1">
    <source>
        <dbReference type="SAM" id="Phobius"/>
    </source>
</evidence>
<dbReference type="GO" id="GO:0008237">
    <property type="term" value="F:metallopeptidase activity"/>
    <property type="evidence" value="ECO:0007669"/>
    <property type="project" value="UniProtKB-KW"/>
</dbReference>
<keyword evidence="3" id="KW-0482">Metalloprotease</keyword>
<feature type="transmembrane region" description="Helical" evidence="1">
    <location>
        <begin position="259"/>
        <end position="277"/>
    </location>
</feature>
<comment type="caution">
    <text evidence="3">The sequence shown here is derived from an EMBL/GenBank/DDBJ whole genome shotgun (WGS) entry which is preliminary data.</text>
</comment>
<keyword evidence="1" id="KW-0812">Transmembrane</keyword>
<accession>A0ABS7NHT4</accession>
<feature type="domain" description="CAAX prenyl protease 2/Lysostaphin resistance protein A-like" evidence="2">
    <location>
        <begin position="177"/>
        <end position="267"/>
    </location>
</feature>
<evidence type="ECO:0000313" key="3">
    <source>
        <dbReference type="EMBL" id="MBY6140777.1"/>
    </source>
</evidence>
<keyword evidence="1" id="KW-0472">Membrane</keyword>
<keyword evidence="4" id="KW-1185">Reference proteome</keyword>
<protein>
    <submittedName>
        <fullName evidence="3">CPBP family intramembrane metalloprotease</fullName>
    </submittedName>
</protein>
<name>A0ABS7NHT4_9RHOB</name>
<keyword evidence="3" id="KW-0645">Protease</keyword>
<proteinExistence type="predicted"/>
<evidence type="ECO:0000313" key="4">
    <source>
        <dbReference type="Proteomes" id="UP000766629"/>
    </source>
</evidence>
<dbReference type="Proteomes" id="UP000766629">
    <property type="component" value="Unassembled WGS sequence"/>
</dbReference>
<feature type="transmembrane region" description="Helical" evidence="1">
    <location>
        <begin position="79"/>
        <end position="97"/>
    </location>
</feature>
<feature type="transmembrane region" description="Helical" evidence="1">
    <location>
        <begin position="234"/>
        <end position="252"/>
    </location>
</feature>
<feature type="transmembrane region" description="Helical" evidence="1">
    <location>
        <begin position="12"/>
        <end position="28"/>
    </location>
</feature>
<dbReference type="RefSeq" id="WP_222508941.1">
    <property type="nucleotide sequence ID" value="NZ_JAHVJA010000007.1"/>
</dbReference>
<dbReference type="Pfam" id="PF02517">
    <property type="entry name" value="Rce1-like"/>
    <property type="match status" value="1"/>
</dbReference>
<feature type="transmembrane region" description="Helical" evidence="1">
    <location>
        <begin position="34"/>
        <end position="67"/>
    </location>
</feature>
<feature type="transmembrane region" description="Helical" evidence="1">
    <location>
        <begin position="149"/>
        <end position="168"/>
    </location>
</feature>
<evidence type="ECO:0000259" key="2">
    <source>
        <dbReference type="Pfam" id="PF02517"/>
    </source>
</evidence>
<sequence>MSFVLSTLPQTWPWLILMAALAAGWSAQRGLAFALLAAFGGVALALGFLKPLALAALTAGLLFAAVLPRTRGSARLPGHAALILWALALGAHLLPGVHNLLILDQVQAGPASAPYSLHLNLDKPLVFFTLLLAWPALLQRNAPAGRPAWLAGLLLLAALLPLALLTGALRLEPGLPDWTLLWMASNLLLTCLAEEAFFRGYLQQGLSRRYGPAAGLAAASLLFGLAHIGAGPAVAGFAALLGLACGLGYWGTGRFQVPVLMHFAFNLTHLLLFTYPGPA</sequence>
<gene>
    <name evidence="3" type="ORF">KUV26_15155</name>
</gene>